<evidence type="ECO:0000256" key="5">
    <source>
        <dbReference type="ARBA" id="ARBA00022723"/>
    </source>
</evidence>
<dbReference type="EMBL" id="KB008032">
    <property type="protein sequence ID" value="ELR15377.1"/>
    <property type="molecule type" value="Genomic_DNA"/>
</dbReference>
<protein>
    <submittedName>
        <fullName evidence="9">Protein geranylgeranyltransferase type I, beta subunit, putative</fullName>
    </submittedName>
</protein>
<dbReference type="VEuPathDB" id="AmoebaDB:ACA1_275510"/>
<sequence length="380" mass="41755">MEGASQEGGEAAVLVDEGFEQKLMERYLKSCLSILPRPYESQDSVRTTILYFVTSSLDVLGFLDSPAAEARGLMPPDLRATVIEWLYAMHIPRPTHEAEDEEHAAPRWGFRGSPFLGLPWHVCGQDEHQHAAAAAAESDGRHEMDCAHLATTYTALCTLRVLGDDFSRLDRAAILSAIKHLQQPDGSFSANVGGSESDVRFIYCAAAICYMLQEWSFDTYEYAMAQGPGQEAHGGSTYCSIATLVLTGFLDHLPHQDKLTRWLLERQVTGFQGRVNKDADTCYSFWIGASLKMLDKLHLADYRLSKAFTMSCQTPIGGFGKCVENPPDVLHTYMALCGLSMMGAPGLRDIHCALGMTQRAAGGFAYPLRTARDALGLTLD</sequence>
<dbReference type="GO" id="GO:0005953">
    <property type="term" value="C:CAAX-protein geranylgeranyltransferase complex"/>
    <property type="evidence" value="ECO:0007669"/>
    <property type="project" value="TreeGrafter"/>
</dbReference>
<dbReference type="OMA" id="RWCLMRQ"/>
<organism evidence="9 10">
    <name type="scientific">Acanthamoeba castellanii (strain ATCC 30010 / Neff)</name>
    <dbReference type="NCBI Taxonomy" id="1257118"/>
    <lineage>
        <taxon>Eukaryota</taxon>
        <taxon>Amoebozoa</taxon>
        <taxon>Discosea</taxon>
        <taxon>Longamoebia</taxon>
        <taxon>Centramoebida</taxon>
        <taxon>Acanthamoebidae</taxon>
        <taxon>Acanthamoeba</taxon>
    </lineage>
</organism>
<dbReference type="GeneID" id="14916027"/>
<comment type="similarity">
    <text evidence="2">Belongs to the protein prenyltransferase subunit beta family.</text>
</comment>
<name>L8GR14_ACACF</name>
<accession>L8GR14</accession>
<keyword evidence="3" id="KW-0637">Prenyltransferase</keyword>
<evidence type="ECO:0000256" key="1">
    <source>
        <dbReference type="ARBA" id="ARBA00001947"/>
    </source>
</evidence>
<evidence type="ECO:0000256" key="6">
    <source>
        <dbReference type="ARBA" id="ARBA00022737"/>
    </source>
</evidence>
<keyword evidence="5" id="KW-0479">Metal-binding</keyword>
<dbReference type="AlphaFoldDB" id="L8GR14"/>
<evidence type="ECO:0000313" key="9">
    <source>
        <dbReference type="EMBL" id="ELR15377.1"/>
    </source>
</evidence>
<dbReference type="InterPro" id="IPR045089">
    <property type="entry name" value="PGGT1B-like"/>
</dbReference>
<dbReference type="PANTHER" id="PTHR11774">
    <property type="entry name" value="GERANYLGERANYL TRANSFERASE TYPE BETA SUBUNIT"/>
    <property type="match status" value="1"/>
</dbReference>
<dbReference type="RefSeq" id="XP_004337390.1">
    <property type="nucleotide sequence ID" value="XM_004337342.1"/>
</dbReference>
<dbReference type="GO" id="GO:0046872">
    <property type="term" value="F:metal ion binding"/>
    <property type="evidence" value="ECO:0007669"/>
    <property type="project" value="UniProtKB-KW"/>
</dbReference>
<keyword evidence="4 9" id="KW-0808">Transferase</keyword>
<keyword evidence="7" id="KW-0862">Zinc</keyword>
<feature type="domain" description="Prenyltransferase alpha-alpha toroid" evidence="8">
    <location>
        <begin position="21"/>
        <end position="355"/>
    </location>
</feature>
<evidence type="ECO:0000256" key="4">
    <source>
        <dbReference type="ARBA" id="ARBA00022679"/>
    </source>
</evidence>
<evidence type="ECO:0000256" key="7">
    <source>
        <dbReference type="ARBA" id="ARBA00022833"/>
    </source>
</evidence>
<proteinExistence type="inferred from homology"/>
<dbReference type="InterPro" id="IPR001330">
    <property type="entry name" value="Prenyltrans"/>
</dbReference>
<dbReference type="PANTHER" id="PTHR11774:SF4">
    <property type="entry name" value="GERANYLGERANYL TRANSFERASE TYPE-1 SUBUNIT BETA"/>
    <property type="match status" value="1"/>
</dbReference>
<dbReference type="OrthoDB" id="24893at2759"/>
<evidence type="ECO:0000313" key="10">
    <source>
        <dbReference type="Proteomes" id="UP000011083"/>
    </source>
</evidence>
<dbReference type="Gene3D" id="1.50.10.20">
    <property type="match status" value="1"/>
</dbReference>
<dbReference type="GO" id="GO:0004662">
    <property type="term" value="F:CAAX-protein geranylgeranyltransferase activity"/>
    <property type="evidence" value="ECO:0007669"/>
    <property type="project" value="TreeGrafter"/>
</dbReference>
<dbReference type="Proteomes" id="UP000011083">
    <property type="component" value="Unassembled WGS sequence"/>
</dbReference>
<dbReference type="Pfam" id="PF00432">
    <property type="entry name" value="Prenyltrans"/>
    <property type="match status" value="1"/>
</dbReference>
<keyword evidence="10" id="KW-1185">Reference proteome</keyword>
<evidence type="ECO:0000256" key="3">
    <source>
        <dbReference type="ARBA" id="ARBA00022602"/>
    </source>
</evidence>
<dbReference type="KEGG" id="acan:ACA1_275510"/>
<comment type="cofactor">
    <cofactor evidence="1">
        <name>Zn(2+)</name>
        <dbReference type="ChEBI" id="CHEBI:29105"/>
    </cofactor>
</comment>
<dbReference type="SUPFAM" id="SSF48239">
    <property type="entry name" value="Terpenoid cyclases/Protein prenyltransferases"/>
    <property type="match status" value="1"/>
</dbReference>
<evidence type="ECO:0000256" key="2">
    <source>
        <dbReference type="ARBA" id="ARBA00010497"/>
    </source>
</evidence>
<reference evidence="9 10" key="1">
    <citation type="journal article" date="2013" name="Genome Biol.">
        <title>Genome of Acanthamoeba castellanii highlights extensive lateral gene transfer and early evolution of tyrosine kinase signaling.</title>
        <authorList>
            <person name="Clarke M."/>
            <person name="Lohan A.J."/>
            <person name="Liu B."/>
            <person name="Lagkouvardos I."/>
            <person name="Roy S."/>
            <person name="Zafar N."/>
            <person name="Bertelli C."/>
            <person name="Schilde C."/>
            <person name="Kianianmomeni A."/>
            <person name="Burglin T.R."/>
            <person name="Frech C."/>
            <person name="Turcotte B."/>
            <person name="Kopec K.O."/>
            <person name="Synnott J.M."/>
            <person name="Choo C."/>
            <person name="Paponov I."/>
            <person name="Finkler A."/>
            <person name="Soon Heng Tan C."/>
            <person name="Hutchins A.P."/>
            <person name="Weinmeier T."/>
            <person name="Rattei T."/>
            <person name="Chu J.S."/>
            <person name="Gimenez G."/>
            <person name="Irimia M."/>
            <person name="Rigden D.J."/>
            <person name="Fitzpatrick D.A."/>
            <person name="Lorenzo-Morales J."/>
            <person name="Bateman A."/>
            <person name="Chiu C.H."/>
            <person name="Tang P."/>
            <person name="Hegemann P."/>
            <person name="Fromm H."/>
            <person name="Raoult D."/>
            <person name="Greub G."/>
            <person name="Miranda-Saavedra D."/>
            <person name="Chen N."/>
            <person name="Nash P."/>
            <person name="Ginger M.L."/>
            <person name="Horn M."/>
            <person name="Schaap P."/>
            <person name="Caler L."/>
            <person name="Loftus B."/>
        </authorList>
    </citation>
    <scope>NUCLEOTIDE SEQUENCE [LARGE SCALE GENOMIC DNA]</scope>
    <source>
        <strain evidence="9 10">Neff</strain>
    </source>
</reference>
<evidence type="ECO:0000259" key="8">
    <source>
        <dbReference type="Pfam" id="PF00432"/>
    </source>
</evidence>
<keyword evidence="6" id="KW-0677">Repeat</keyword>
<dbReference type="STRING" id="1257118.L8GR14"/>
<dbReference type="InterPro" id="IPR008930">
    <property type="entry name" value="Terpenoid_cyclase/PrenylTrfase"/>
</dbReference>
<gene>
    <name evidence="9" type="ORF">ACA1_275510</name>
</gene>